<dbReference type="AlphaFoldDB" id="A0A830CNM5"/>
<keyword evidence="2" id="KW-1185">Reference proteome</keyword>
<protein>
    <submittedName>
        <fullName evidence="1">Uncharacterized protein</fullName>
    </submittedName>
</protein>
<comment type="caution">
    <text evidence="1">The sequence shown here is derived from an EMBL/GenBank/DDBJ whole genome shotgun (WGS) entry which is preliminary data.</text>
</comment>
<accession>A0A830CNM5</accession>
<reference evidence="1" key="1">
    <citation type="submission" date="2020-07" db="EMBL/GenBank/DDBJ databases">
        <title>Ethylene signaling mediates host invasion by parasitic plants.</title>
        <authorList>
            <person name="Yoshida S."/>
        </authorList>
    </citation>
    <scope>NUCLEOTIDE SEQUENCE</scope>
    <source>
        <strain evidence="1">Okayama</strain>
    </source>
</reference>
<gene>
    <name evidence="1" type="ORF">PHJA_001809600</name>
</gene>
<dbReference type="EMBL" id="BMAC01000450">
    <property type="protein sequence ID" value="GFP96655.1"/>
    <property type="molecule type" value="Genomic_DNA"/>
</dbReference>
<dbReference type="PANTHER" id="PTHR36062">
    <property type="entry name" value="OS01G0687300 PROTEIN"/>
    <property type="match status" value="1"/>
</dbReference>
<dbReference type="InterPro" id="IPR037476">
    <property type="entry name" value="PCH1"/>
</dbReference>
<name>A0A830CNM5_9LAMI</name>
<dbReference type="OrthoDB" id="649277at2759"/>
<evidence type="ECO:0000313" key="1">
    <source>
        <dbReference type="EMBL" id="GFP96655.1"/>
    </source>
</evidence>
<sequence length="281" mass="30922">MKMSGNGDEVGALWPVFECREVVDNGTVQFPSGEGISKSLPPPKRVMETSPHGKDITVAMQKGKFVESSFRTVYMEMYTHDQQVNHSLATTTTKAVKMESNLPPPPKIELPGDISFDLALPCSASSSRTNLNYKSKSNMTINLNDNDGDGPIADPDPNIKHLNLGSSNSYAQLTKNEKMTMLFGKILKSTVTSSEQAPNERGCKDTAVIAKSESDDEVAGVWLKRWLRNGSKVTKLEPGSQEKDEEHIPSVVAMALMARAFNDFTKPPEMERRGALTVWKD</sequence>
<organism evidence="1 2">
    <name type="scientific">Phtheirospermum japonicum</name>
    <dbReference type="NCBI Taxonomy" id="374723"/>
    <lineage>
        <taxon>Eukaryota</taxon>
        <taxon>Viridiplantae</taxon>
        <taxon>Streptophyta</taxon>
        <taxon>Embryophyta</taxon>
        <taxon>Tracheophyta</taxon>
        <taxon>Spermatophyta</taxon>
        <taxon>Magnoliopsida</taxon>
        <taxon>eudicotyledons</taxon>
        <taxon>Gunneridae</taxon>
        <taxon>Pentapetalae</taxon>
        <taxon>asterids</taxon>
        <taxon>lamiids</taxon>
        <taxon>Lamiales</taxon>
        <taxon>Orobanchaceae</taxon>
        <taxon>Orobanchaceae incertae sedis</taxon>
        <taxon>Phtheirospermum</taxon>
    </lineage>
</organism>
<dbReference type="Proteomes" id="UP000653305">
    <property type="component" value="Unassembled WGS sequence"/>
</dbReference>
<dbReference type="GO" id="GO:0010099">
    <property type="term" value="P:regulation of photomorphogenesis"/>
    <property type="evidence" value="ECO:0007669"/>
    <property type="project" value="InterPro"/>
</dbReference>
<proteinExistence type="predicted"/>
<dbReference type="PANTHER" id="PTHR36062:SF1">
    <property type="entry name" value="OS01G0687300 PROTEIN"/>
    <property type="match status" value="1"/>
</dbReference>
<evidence type="ECO:0000313" key="2">
    <source>
        <dbReference type="Proteomes" id="UP000653305"/>
    </source>
</evidence>